<dbReference type="GO" id="GO:0030145">
    <property type="term" value="F:manganese ion binding"/>
    <property type="evidence" value="ECO:0007669"/>
    <property type="project" value="UniProtKB-UniRule"/>
</dbReference>
<comment type="similarity">
    <text evidence="12">Belongs to the glycosyltransferase 13 family.</text>
</comment>
<evidence type="ECO:0000256" key="6">
    <source>
        <dbReference type="ARBA" id="ARBA00022723"/>
    </source>
</evidence>
<dbReference type="GO" id="GO:0000139">
    <property type="term" value="C:Golgi membrane"/>
    <property type="evidence" value="ECO:0007669"/>
    <property type="project" value="UniProtKB-SubCell"/>
</dbReference>
<comment type="pathway">
    <text evidence="2 12">Protein modification; protein glycosylation.</text>
</comment>
<evidence type="ECO:0000256" key="9">
    <source>
        <dbReference type="ARBA" id="ARBA00023034"/>
    </source>
</evidence>
<keyword evidence="11 12" id="KW-0464">Manganese</keyword>
<dbReference type="InterPro" id="IPR004139">
    <property type="entry name" value="Glyco_trans_13"/>
</dbReference>
<keyword evidence="3 12" id="KW-0328">Glycosyltransferase</keyword>
<comment type="cofactor">
    <cofactor evidence="12">
        <name>Mn(2+)</name>
        <dbReference type="ChEBI" id="CHEBI:29035"/>
    </cofactor>
    <text evidence="12">The cofactor is mostly bound to the substrate.</text>
</comment>
<comment type="catalytic activity">
    <reaction evidence="12">
        <text>N(4)-(alpha-D-Man-(1-&gt;3)-[alpha-D-Man-(1-&gt;3)-[alpha-D-Man-(1-&gt;6)]-alpha-D-Man-(1-&gt;6)]-beta-D-Man-(1-&gt;4)-beta-D-GlcNAc-(1-&gt;4)-beta-D-GlcNAc)-L-asparaginyl-[protein] (N-glucan mannose isomer 5A1,2) + UDP-N-acetyl-alpha-D-glucosamine = N(4)-{beta-D-GlcNAc-(1-&gt;2)-alpha-D-Man-(1-&gt;3)-[alpha-D-Man-(1-&gt;3)-[alpha-D-Man-(1-&gt;6)]-alpha-D-Man-(1-&gt;6)]-beta-D-Man-(1-&gt;4)-beta-D-GlcNAc-(1-&gt;4)-beta-D-GlcNAc}-L-asparaginyl-[protein] + UDP + H(+)</text>
        <dbReference type="Rhea" id="RHEA:11456"/>
        <dbReference type="Rhea" id="RHEA-COMP:14367"/>
        <dbReference type="Rhea" id="RHEA-COMP:14368"/>
        <dbReference type="ChEBI" id="CHEBI:15378"/>
        <dbReference type="ChEBI" id="CHEBI:57705"/>
        <dbReference type="ChEBI" id="CHEBI:58223"/>
        <dbReference type="ChEBI" id="CHEBI:59087"/>
        <dbReference type="ChEBI" id="CHEBI:60625"/>
        <dbReference type="EC" id="2.4.1.101"/>
    </reaction>
</comment>
<keyword evidence="5" id="KW-0812">Transmembrane</keyword>
<reference evidence="13" key="1">
    <citation type="submission" date="2023-10" db="EMBL/GenBank/DDBJ databases">
        <authorList>
            <person name="Domelevo Entfellner J.-B."/>
        </authorList>
    </citation>
    <scope>NUCLEOTIDE SEQUENCE</scope>
</reference>
<keyword evidence="8" id="KW-1133">Transmembrane helix</keyword>
<dbReference type="Pfam" id="PF03071">
    <property type="entry name" value="GNT-I"/>
    <property type="match status" value="1"/>
</dbReference>
<organism evidence="13 14">
    <name type="scientific">Sphenostylis stenocarpa</name>
    <dbReference type="NCBI Taxonomy" id="92480"/>
    <lineage>
        <taxon>Eukaryota</taxon>
        <taxon>Viridiplantae</taxon>
        <taxon>Streptophyta</taxon>
        <taxon>Embryophyta</taxon>
        <taxon>Tracheophyta</taxon>
        <taxon>Spermatophyta</taxon>
        <taxon>Magnoliopsida</taxon>
        <taxon>eudicotyledons</taxon>
        <taxon>Gunneridae</taxon>
        <taxon>Pentapetalae</taxon>
        <taxon>rosids</taxon>
        <taxon>fabids</taxon>
        <taxon>Fabales</taxon>
        <taxon>Fabaceae</taxon>
        <taxon>Papilionoideae</taxon>
        <taxon>50 kb inversion clade</taxon>
        <taxon>NPAAA clade</taxon>
        <taxon>indigoferoid/millettioid clade</taxon>
        <taxon>Phaseoleae</taxon>
        <taxon>Sphenostylis</taxon>
    </lineage>
</organism>
<evidence type="ECO:0000313" key="13">
    <source>
        <dbReference type="EMBL" id="CAJ1972935.1"/>
    </source>
</evidence>
<comment type="subcellular location">
    <subcellularLocation>
        <location evidence="1 12">Golgi apparatus membrane</location>
        <topology evidence="1 12">Single-pass type II membrane protein</topology>
    </subcellularLocation>
</comment>
<dbReference type="AlphaFoldDB" id="A0AA86T6V7"/>
<proteinExistence type="inferred from homology"/>
<keyword evidence="6 12" id="KW-0479">Metal-binding</keyword>
<evidence type="ECO:0000256" key="2">
    <source>
        <dbReference type="ARBA" id="ARBA00004922"/>
    </source>
</evidence>
<evidence type="ECO:0000256" key="11">
    <source>
        <dbReference type="ARBA" id="ARBA00023211"/>
    </source>
</evidence>
<evidence type="ECO:0000256" key="3">
    <source>
        <dbReference type="ARBA" id="ARBA00022676"/>
    </source>
</evidence>
<evidence type="ECO:0000256" key="12">
    <source>
        <dbReference type="RuleBase" id="RU368119"/>
    </source>
</evidence>
<name>A0AA86T6V7_9FABA</name>
<keyword evidence="10" id="KW-0472">Membrane</keyword>
<evidence type="ECO:0000313" key="14">
    <source>
        <dbReference type="Proteomes" id="UP001189624"/>
    </source>
</evidence>
<evidence type="ECO:0000256" key="5">
    <source>
        <dbReference type="ARBA" id="ARBA00022692"/>
    </source>
</evidence>
<dbReference type="EC" id="2.4.1.101" evidence="12"/>
<keyword evidence="7 12" id="KW-0735">Signal-anchor</keyword>
<comment type="function">
    <text evidence="12">Initiates complex N-linked carbohydrate formation. Essential for the conversion of high-mannose to hybrid and complex N-glycans.</text>
</comment>
<evidence type="ECO:0000256" key="1">
    <source>
        <dbReference type="ARBA" id="ARBA00004323"/>
    </source>
</evidence>
<sequence>MAKVFCDFRFLLLVAAGVFIYIQMRLFATQSEYADRLAAAVTELLHFSYKSIEAENHCTSQMRSLIDQISLQQGRIVALEGFRNSVIYRGHEFSLVTFAIQNIQAHELMGVTGIWTLSDHS</sequence>
<dbReference type="EMBL" id="OY731406">
    <property type="protein sequence ID" value="CAJ1972935.1"/>
    <property type="molecule type" value="Genomic_DNA"/>
</dbReference>
<keyword evidence="9 12" id="KW-0333">Golgi apparatus</keyword>
<dbReference type="GO" id="GO:0003827">
    <property type="term" value="F:alpha-1,3-mannosylglycoprotein 2-beta-N-acetylglucosaminyltransferase activity"/>
    <property type="evidence" value="ECO:0007669"/>
    <property type="project" value="UniProtKB-UniRule"/>
</dbReference>
<keyword evidence="14" id="KW-1185">Reference proteome</keyword>
<keyword evidence="4" id="KW-0808">Transferase</keyword>
<evidence type="ECO:0000256" key="4">
    <source>
        <dbReference type="ARBA" id="ARBA00022679"/>
    </source>
</evidence>
<accession>A0AA86T6V7</accession>
<evidence type="ECO:0000256" key="7">
    <source>
        <dbReference type="ARBA" id="ARBA00022968"/>
    </source>
</evidence>
<protein>
    <recommendedName>
        <fullName evidence="12">Alpha-1,3-mannosyl-glycoprotein 2-beta-N-acetylglucosaminyltransferase</fullName>
        <shortName evidence="12">GNT-I</shortName>
        <shortName evidence="12">GlcNAc-T I</shortName>
        <ecNumber evidence="12">2.4.1.101</ecNumber>
    </recommendedName>
    <alternativeName>
        <fullName evidence="12">N-glycosyl-oligosaccharide-glycoprotein N-acetylglucosaminyltransferase I</fullName>
    </alternativeName>
</protein>
<gene>
    <name evidence="13" type="ORF">AYBTSS11_LOCUS24992</name>
</gene>
<dbReference type="Gramene" id="rna-AYBTSS11_LOCUS24992">
    <property type="protein sequence ID" value="CAJ1972935.1"/>
    <property type="gene ID" value="gene-AYBTSS11_LOCUS24992"/>
</dbReference>
<evidence type="ECO:0000256" key="10">
    <source>
        <dbReference type="ARBA" id="ARBA00023136"/>
    </source>
</evidence>
<evidence type="ECO:0000256" key="8">
    <source>
        <dbReference type="ARBA" id="ARBA00022989"/>
    </source>
</evidence>
<dbReference type="Proteomes" id="UP001189624">
    <property type="component" value="Chromosome 9"/>
</dbReference>